<dbReference type="InterPro" id="IPR023210">
    <property type="entry name" value="NADP_OxRdtase_dom"/>
</dbReference>
<dbReference type="RefSeq" id="WP_382346449.1">
    <property type="nucleotide sequence ID" value="NZ_JBHSMC010000001.1"/>
</dbReference>
<dbReference type="PRINTS" id="PR00069">
    <property type="entry name" value="ALDKETRDTASE"/>
</dbReference>
<dbReference type="Proteomes" id="UP001596147">
    <property type="component" value="Unassembled WGS sequence"/>
</dbReference>
<reference evidence="3" key="1">
    <citation type="journal article" date="2019" name="Int. J. Syst. Evol. Microbiol.">
        <title>The Global Catalogue of Microorganisms (GCM) 10K type strain sequencing project: providing services to taxonomists for standard genome sequencing and annotation.</title>
        <authorList>
            <consortium name="The Broad Institute Genomics Platform"/>
            <consortium name="The Broad Institute Genome Sequencing Center for Infectious Disease"/>
            <person name="Wu L."/>
            <person name="Ma J."/>
        </authorList>
    </citation>
    <scope>NUCLEOTIDE SEQUENCE [LARGE SCALE GENOMIC DNA]</scope>
    <source>
        <strain evidence="3">CGMCC 1.12237</strain>
    </source>
</reference>
<dbReference type="EMBL" id="JBHSMC010000001">
    <property type="protein sequence ID" value="MFC5463220.1"/>
    <property type="molecule type" value="Genomic_DNA"/>
</dbReference>
<dbReference type="InterPro" id="IPR053135">
    <property type="entry name" value="AKR2_Oxidoreductase"/>
</dbReference>
<dbReference type="SUPFAM" id="SSF51430">
    <property type="entry name" value="NAD(P)-linked oxidoreductase"/>
    <property type="match status" value="1"/>
</dbReference>
<proteinExistence type="predicted"/>
<sequence length="309" mass="35245">MEKRRLGNSDLFVSKIGLGCMSLGTNKEKATYIVEAALDEGINYFDTADLYDYGINEEIIGSILRPHREEVIIATKVGNRWTEKKDGWHWDPSKSYIKNAVKESLRRLNTDYIDLYQLHGGTIDDPIDETIEAFEELKAEGLIRYYGISSIRPNVIRSFAEKSNIVSNMMQYSLLDRRPEELMPFLKKHNISIVTRGSVAKGLLSEKMIESLEAEHYDWESYLDYSALEVKEIINSLKAKLLDTNTRTLNEIALQFNLAHDQVASVVTGASSVEQIRDNARAVNALPLSKEELAYIEMITKKSIYTNHR</sequence>
<evidence type="ECO:0000313" key="3">
    <source>
        <dbReference type="Proteomes" id="UP001596147"/>
    </source>
</evidence>
<protein>
    <submittedName>
        <fullName evidence="2">Aldo/keto reductase</fullName>
    </submittedName>
</protein>
<feature type="domain" description="NADP-dependent oxidoreductase" evidence="1">
    <location>
        <begin position="15"/>
        <end position="299"/>
    </location>
</feature>
<dbReference type="InterPro" id="IPR020471">
    <property type="entry name" value="AKR"/>
</dbReference>
<dbReference type="PANTHER" id="PTHR43312:SF1">
    <property type="entry name" value="NADP-DEPENDENT OXIDOREDUCTASE DOMAIN-CONTAINING PROTEIN"/>
    <property type="match status" value="1"/>
</dbReference>
<dbReference type="Pfam" id="PF00248">
    <property type="entry name" value="Aldo_ket_red"/>
    <property type="match status" value="1"/>
</dbReference>
<accession>A0ABW0LBB8</accession>
<keyword evidence="3" id="KW-1185">Reference proteome</keyword>
<name>A0ABW0LBB8_9BACI</name>
<evidence type="ECO:0000259" key="1">
    <source>
        <dbReference type="Pfam" id="PF00248"/>
    </source>
</evidence>
<comment type="caution">
    <text evidence="2">The sequence shown here is derived from an EMBL/GenBank/DDBJ whole genome shotgun (WGS) entry which is preliminary data.</text>
</comment>
<dbReference type="CDD" id="cd19086">
    <property type="entry name" value="AKR_AKR11C1"/>
    <property type="match status" value="1"/>
</dbReference>
<gene>
    <name evidence="2" type="ORF">ACFPM4_00485</name>
</gene>
<dbReference type="InterPro" id="IPR036812">
    <property type="entry name" value="NAD(P)_OxRdtase_dom_sf"/>
</dbReference>
<organism evidence="2 3">
    <name type="scientific">Lederbergia graminis</name>
    <dbReference type="NCBI Taxonomy" id="735518"/>
    <lineage>
        <taxon>Bacteria</taxon>
        <taxon>Bacillati</taxon>
        <taxon>Bacillota</taxon>
        <taxon>Bacilli</taxon>
        <taxon>Bacillales</taxon>
        <taxon>Bacillaceae</taxon>
        <taxon>Lederbergia</taxon>
    </lineage>
</organism>
<dbReference type="PANTHER" id="PTHR43312">
    <property type="entry name" value="D-THREO-ALDOSE 1-DEHYDROGENASE"/>
    <property type="match status" value="1"/>
</dbReference>
<dbReference type="Gene3D" id="3.20.20.100">
    <property type="entry name" value="NADP-dependent oxidoreductase domain"/>
    <property type="match status" value="1"/>
</dbReference>
<evidence type="ECO:0000313" key="2">
    <source>
        <dbReference type="EMBL" id="MFC5463220.1"/>
    </source>
</evidence>